<gene>
    <name evidence="4" type="ORF">PROFUN_01563</name>
</gene>
<organism evidence="4 5">
    <name type="scientific">Planoprotostelium fungivorum</name>
    <dbReference type="NCBI Taxonomy" id="1890364"/>
    <lineage>
        <taxon>Eukaryota</taxon>
        <taxon>Amoebozoa</taxon>
        <taxon>Evosea</taxon>
        <taxon>Variosea</taxon>
        <taxon>Cavosteliida</taxon>
        <taxon>Cavosteliaceae</taxon>
        <taxon>Planoprotostelium</taxon>
    </lineage>
</organism>
<evidence type="ECO:0000259" key="3">
    <source>
        <dbReference type="Pfam" id="PF00294"/>
    </source>
</evidence>
<dbReference type="PROSITE" id="PS00584">
    <property type="entry name" value="PFKB_KINASES_2"/>
    <property type="match status" value="1"/>
</dbReference>
<dbReference type="EMBL" id="MDYQ01000021">
    <property type="protein sequence ID" value="PRP87301.1"/>
    <property type="molecule type" value="Genomic_DNA"/>
</dbReference>
<proteinExistence type="predicted"/>
<dbReference type="InterPro" id="IPR029056">
    <property type="entry name" value="Ribokinase-like"/>
</dbReference>
<evidence type="ECO:0000313" key="5">
    <source>
        <dbReference type="Proteomes" id="UP000241769"/>
    </source>
</evidence>
<reference evidence="4 5" key="1">
    <citation type="journal article" date="2018" name="Genome Biol. Evol.">
        <title>Multiple Roots of Fruiting Body Formation in Amoebozoa.</title>
        <authorList>
            <person name="Hillmann F."/>
            <person name="Forbes G."/>
            <person name="Novohradska S."/>
            <person name="Ferling I."/>
            <person name="Riege K."/>
            <person name="Groth M."/>
            <person name="Westermann M."/>
            <person name="Marz M."/>
            <person name="Spaller T."/>
            <person name="Winckler T."/>
            <person name="Schaap P."/>
            <person name="Glockner G."/>
        </authorList>
    </citation>
    <scope>NUCLEOTIDE SEQUENCE [LARGE SCALE GENOMIC DNA]</scope>
    <source>
        <strain evidence="4 5">Jena</strain>
    </source>
</reference>
<evidence type="ECO:0000256" key="1">
    <source>
        <dbReference type="ARBA" id="ARBA00022679"/>
    </source>
</evidence>
<keyword evidence="1" id="KW-0808">Transferase</keyword>
<evidence type="ECO:0000313" key="4">
    <source>
        <dbReference type="EMBL" id="PRP87301.1"/>
    </source>
</evidence>
<keyword evidence="2" id="KW-0418">Kinase</keyword>
<dbReference type="GO" id="GO:0016301">
    <property type="term" value="F:kinase activity"/>
    <property type="evidence" value="ECO:0007669"/>
    <property type="project" value="UniProtKB-KW"/>
</dbReference>
<accession>A0A2P6NTM6</accession>
<dbReference type="Proteomes" id="UP000241769">
    <property type="component" value="Unassembled WGS sequence"/>
</dbReference>
<protein>
    <recommendedName>
        <fullName evidence="3">Carbohydrate kinase PfkB domain-containing protein</fullName>
    </recommendedName>
</protein>
<dbReference type="OrthoDB" id="204058at2759"/>
<comment type="caution">
    <text evidence="4">The sequence shown here is derived from an EMBL/GenBank/DDBJ whole genome shotgun (WGS) entry which is preliminary data.</text>
</comment>
<dbReference type="Gene3D" id="3.40.1190.20">
    <property type="match status" value="1"/>
</dbReference>
<dbReference type="InterPro" id="IPR002173">
    <property type="entry name" value="Carboh/pur_kinase_PfkB_CS"/>
</dbReference>
<dbReference type="PANTHER" id="PTHR42774:SF3">
    <property type="entry name" value="KETOHEXOKINASE"/>
    <property type="match status" value="1"/>
</dbReference>
<dbReference type="Pfam" id="PF00294">
    <property type="entry name" value="PfkB"/>
    <property type="match status" value="2"/>
</dbReference>
<dbReference type="InterPro" id="IPR011611">
    <property type="entry name" value="PfkB_dom"/>
</dbReference>
<name>A0A2P6NTM6_9EUKA</name>
<dbReference type="InParanoid" id="A0A2P6NTM6"/>
<evidence type="ECO:0000256" key="2">
    <source>
        <dbReference type="ARBA" id="ARBA00022777"/>
    </source>
</evidence>
<sequence>MSDLAASNVVIGLGLAIIDIVGVVDKFPHPDTKIRTTDHYSTGGGNAFNFLSSVSGFGQECHLITRIGDDDRGDHVLRICRDRSNPIRTDFVQRVKGQTGFSYVIIEATEGTRTNIHTPGGDLEREHVQKWTDDEAWKSLISRSKLFYSGELLILFDLTHILDMRYSGATNLLYDHALTINPDLPLLIDVEKTREGEFMELLTRATYIVASETWATQFSREKGTLDPLYTFWHLTKHARKAKFVIVTYGRKGSILLRPVDFTGGSNVRIIGSFDQLSKIMDNEASQIQQLHFALEPWKHKQPEGLDITFCPSHKTDRVIDTNGAGDSFIAGVALGLLSSLPDAKLLQLATWVAAESCKKRGAQNETPTREDIERQFGQGFL</sequence>
<dbReference type="AlphaFoldDB" id="A0A2P6NTM6"/>
<dbReference type="InterPro" id="IPR052562">
    <property type="entry name" value="Ketohexokinase-related"/>
</dbReference>
<keyword evidence="5" id="KW-1185">Reference proteome</keyword>
<dbReference type="STRING" id="1890364.A0A2P6NTM6"/>
<feature type="domain" description="Carbohydrate kinase PfkB" evidence="3">
    <location>
        <begin position="13"/>
        <end position="257"/>
    </location>
</feature>
<feature type="domain" description="Carbohydrate kinase PfkB" evidence="3">
    <location>
        <begin position="309"/>
        <end position="368"/>
    </location>
</feature>
<dbReference type="PANTHER" id="PTHR42774">
    <property type="entry name" value="PHOSPHOTRANSFERASE SYSTEM TRANSPORT PROTEIN"/>
    <property type="match status" value="1"/>
</dbReference>
<dbReference type="SUPFAM" id="SSF53613">
    <property type="entry name" value="Ribokinase-like"/>
    <property type="match status" value="1"/>
</dbReference>